<comment type="caution">
    <text evidence="2">The sequence shown here is derived from an EMBL/GenBank/DDBJ whole genome shotgun (WGS) entry which is preliminary data.</text>
</comment>
<dbReference type="RefSeq" id="WP_136830306.1">
    <property type="nucleotide sequence ID" value="NZ_SWBM01000001.1"/>
</dbReference>
<evidence type="ECO:0008006" key="4">
    <source>
        <dbReference type="Google" id="ProtNLM"/>
    </source>
</evidence>
<dbReference type="AlphaFoldDB" id="A0A4U1DCP8"/>
<protein>
    <recommendedName>
        <fullName evidence="4">DUF4367 domain-containing protein</fullName>
    </recommendedName>
</protein>
<keyword evidence="3" id="KW-1185">Reference proteome</keyword>
<evidence type="ECO:0000313" key="2">
    <source>
        <dbReference type="EMBL" id="TKC19397.1"/>
    </source>
</evidence>
<keyword evidence="1" id="KW-1133">Transmembrane helix</keyword>
<organism evidence="2 3">
    <name type="scientific">Robertmurraya kyonggiensis</name>
    <dbReference type="NCBI Taxonomy" id="1037680"/>
    <lineage>
        <taxon>Bacteria</taxon>
        <taxon>Bacillati</taxon>
        <taxon>Bacillota</taxon>
        <taxon>Bacilli</taxon>
        <taxon>Bacillales</taxon>
        <taxon>Bacillaceae</taxon>
        <taxon>Robertmurraya</taxon>
    </lineage>
</organism>
<keyword evidence="1" id="KW-0812">Transmembrane</keyword>
<feature type="transmembrane region" description="Helical" evidence="1">
    <location>
        <begin position="54"/>
        <end position="71"/>
    </location>
</feature>
<gene>
    <name evidence="2" type="ORF">FA727_07610</name>
</gene>
<dbReference type="OrthoDB" id="2871129at2"/>
<evidence type="ECO:0000256" key="1">
    <source>
        <dbReference type="SAM" id="Phobius"/>
    </source>
</evidence>
<dbReference type="Proteomes" id="UP000307756">
    <property type="component" value="Unassembled WGS sequence"/>
</dbReference>
<proteinExistence type="predicted"/>
<dbReference type="EMBL" id="SWBM01000001">
    <property type="protein sequence ID" value="TKC19397.1"/>
    <property type="molecule type" value="Genomic_DNA"/>
</dbReference>
<sequence>MYNNDVDKKIEERLAEMSNFDAKDKADIWEAIEQELFTVDNKGVVKMKPKKKRWGILVAAAAAMVLAFGSQTETGSALVDKVKEMFEPEKDVQIEIEGDKEDTNLQLNEGKEADYVIYVDEERYVMNKTETGDVITTKEPLEERYPEVSMTITQVKDKGTEEVYNELRNTILAVYPTIILEEQVTEPVVGQMLLAKENGNEWDNEMTRVYVVDNEAGGSFIIQQKYFLEAEEGHGARFDQMLKEFHIVKE</sequence>
<evidence type="ECO:0000313" key="3">
    <source>
        <dbReference type="Proteomes" id="UP000307756"/>
    </source>
</evidence>
<reference evidence="2 3" key="1">
    <citation type="journal article" date="2011" name="J. Microbiol.">
        <title>Bacillus kyonggiensis sp. nov., isolated from soil of a lettuce field.</title>
        <authorList>
            <person name="Dong K."/>
            <person name="Lee S."/>
        </authorList>
    </citation>
    <scope>NUCLEOTIDE SEQUENCE [LARGE SCALE GENOMIC DNA]</scope>
    <source>
        <strain evidence="2 3">NB22</strain>
    </source>
</reference>
<keyword evidence="1" id="KW-0472">Membrane</keyword>
<name>A0A4U1DCP8_9BACI</name>
<accession>A0A4U1DCP8</accession>